<dbReference type="InterPro" id="IPR000424">
    <property type="entry name" value="Primosome_PriB/ssb"/>
</dbReference>
<comment type="caution">
    <text evidence="2">Lacks conserved residue(s) required for the propagation of feature annotation.</text>
</comment>
<dbReference type="GO" id="GO:0006260">
    <property type="term" value="P:DNA replication"/>
    <property type="evidence" value="ECO:0007669"/>
    <property type="project" value="InterPro"/>
</dbReference>
<dbReference type="CDD" id="cd04496">
    <property type="entry name" value="SSB_OBF"/>
    <property type="match status" value="1"/>
</dbReference>
<sequence>MSNLNVVALTGRLTADPELRHTQSDLAVCSFSLAVDGIKKDSPADFIDCTAWRQTAEFVSRYFDKGSMIAIQGHLHTDTYTDKDGNKRKKTEVVVDNVSFCGSKGNSSSSSPAPQKSAKQAKPEYSKGKDSGGFESLPDDSDLPF</sequence>
<dbReference type="InterPro" id="IPR012340">
    <property type="entry name" value="NA-bd_OB-fold"/>
</dbReference>
<feature type="compositionally biased region" description="Basic and acidic residues" evidence="4">
    <location>
        <begin position="121"/>
        <end position="132"/>
    </location>
</feature>
<keyword evidence="1 2" id="KW-0238">DNA-binding</keyword>
<dbReference type="Pfam" id="PF00436">
    <property type="entry name" value="SSB"/>
    <property type="match status" value="1"/>
</dbReference>
<evidence type="ECO:0000313" key="5">
    <source>
        <dbReference type="EMBL" id="QNO18978.1"/>
    </source>
</evidence>
<evidence type="ECO:0000256" key="3">
    <source>
        <dbReference type="PIRNR" id="PIRNR002070"/>
    </source>
</evidence>
<proteinExistence type="inferred from homology"/>
<evidence type="ECO:0000256" key="4">
    <source>
        <dbReference type="SAM" id="MobiDB-lite"/>
    </source>
</evidence>
<evidence type="ECO:0000256" key="2">
    <source>
        <dbReference type="HAMAP-Rule" id="MF_00984"/>
    </source>
</evidence>
<dbReference type="PIRSF" id="PIRSF002070">
    <property type="entry name" value="SSB"/>
    <property type="match status" value="1"/>
</dbReference>
<evidence type="ECO:0000256" key="1">
    <source>
        <dbReference type="ARBA" id="ARBA00023125"/>
    </source>
</evidence>
<dbReference type="Gene3D" id="2.40.50.140">
    <property type="entry name" value="Nucleic acid-binding proteins"/>
    <property type="match status" value="1"/>
</dbReference>
<feature type="compositionally biased region" description="Low complexity" evidence="4">
    <location>
        <begin position="107"/>
        <end position="120"/>
    </location>
</feature>
<dbReference type="InterPro" id="IPR011344">
    <property type="entry name" value="ssDNA-bd"/>
</dbReference>
<feature type="region of interest" description="Disordered" evidence="4">
    <location>
        <begin position="100"/>
        <end position="145"/>
    </location>
</feature>
<dbReference type="HAMAP" id="MF_00984">
    <property type="entry name" value="SSB"/>
    <property type="match status" value="1"/>
</dbReference>
<dbReference type="Proteomes" id="UP000516046">
    <property type="component" value="Chromosome"/>
</dbReference>
<comment type="subunit">
    <text evidence="2">Homotetramer.</text>
</comment>
<accession>A0A7G9WJW6</accession>
<gene>
    <name evidence="5" type="ORF">H6X83_04970</name>
</gene>
<dbReference type="AlphaFoldDB" id="A0A7G9WJW6"/>
<dbReference type="GO" id="GO:0003697">
    <property type="term" value="F:single-stranded DNA binding"/>
    <property type="evidence" value="ECO:0007669"/>
    <property type="project" value="UniProtKB-UniRule"/>
</dbReference>
<dbReference type="NCBIfam" id="TIGR00621">
    <property type="entry name" value="ssb"/>
    <property type="match status" value="1"/>
</dbReference>
<dbReference type="SUPFAM" id="SSF50249">
    <property type="entry name" value="Nucleic acid-binding proteins"/>
    <property type="match status" value="1"/>
</dbReference>
<dbReference type="GO" id="GO:0009295">
    <property type="term" value="C:nucleoid"/>
    <property type="evidence" value="ECO:0007669"/>
    <property type="project" value="TreeGrafter"/>
</dbReference>
<reference evidence="5 6" key="1">
    <citation type="submission" date="2020-08" db="EMBL/GenBank/DDBJ databases">
        <authorList>
            <person name="Ren C."/>
            <person name="Gu Y."/>
            <person name="Xu Y."/>
        </authorList>
    </citation>
    <scope>NUCLEOTIDE SEQUENCE [LARGE SCALE GENOMIC DNA]</scope>
    <source>
        <strain evidence="5 6">LBM18003</strain>
    </source>
</reference>
<keyword evidence="6" id="KW-1185">Reference proteome</keyword>
<dbReference type="PROSITE" id="PS50935">
    <property type="entry name" value="SSB"/>
    <property type="match status" value="1"/>
</dbReference>
<dbReference type="EMBL" id="CP060696">
    <property type="protein sequence ID" value="QNO18978.1"/>
    <property type="molecule type" value="Genomic_DNA"/>
</dbReference>
<protein>
    <recommendedName>
        <fullName evidence="2 3">Single-stranded DNA-binding protein</fullName>
        <shortName evidence="2">SSB</shortName>
    </recommendedName>
</protein>
<organism evidence="5 6">
    <name type="scientific">Caproicibacterium amylolyticum</name>
    <dbReference type="NCBI Taxonomy" id="2766537"/>
    <lineage>
        <taxon>Bacteria</taxon>
        <taxon>Bacillati</taxon>
        <taxon>Bacillota</taxon>
        <taxon>Clostridia</taxon>
        <taxon>Eubacteriales</taxon>
        <taxon>Oscillospiraceae</taxon>
        <taxon>Caproicibacterium</taxon>
    </lineage>
</organism>
<evidence type="ECO:0000313" key="6">
    <source>
        <dbReference type="Proteomes" id="UP000516046"/>
    </source>
</evidence>
<name>A0A7G9WJW6_9FIRM</name>
<dbReference type="PANTHER" id="PTHR10302:SF27">
    <property type="entry name" value="SINGLE-STRANDED DNA-BINDING PROTEIN"/>
    <property type="match status" value="1"/>
</dbReference>
<dbReference type="KEGG" id="caml:H6X83_04970"/>
<dbReference type="RefSeq" id="WP_212508048.1">
    <property type="nucleotide sequence ID" value="NZ_CP060696.1"/>
</dbReference>
<dbReference type="PANTHER" id="PTHR10302">
    <property type="entry name" value="SINGLE-STRANDED DNA-BINDING PROTEIN"/>
    <property type="match status" value="1"/>
</dbReference>